<organism evidence="1 2">
    <name type="scientific">Protea cynaroides</name>
    <dbReference type="NCBI Taxonomy" id="273540"/>
    <lineage>
        <taxon>Eukaryota</taxon>
        <taxon>Viridiplantae</taxon>
        <taxon>Streptophyta</taxon>
        <taxon>Embryophyta</taxon>
        <taxon>Tracheophyta</taxon>
        <taxon>Spermatophyta</taxon>
        <taxon>Magnoliopsida</taxon>
        <taxon>Proteales</taxon>
        <taxon>Proteaceae</taxon>
        <taxon>Protea</taxon>
    </lineage>
</organism>
<dbReference type="OrthoDB" id="1902436at2759"/>
<reference evidence="1" key="1">
    <citation type="journal article" date="2023" name="Plant J.">
        <title>The genome of the king protea, Protea cynaroides.</title>
        <authorList>
            <person name="Chang J."/>
            <person name="Duong T.A."/>
            <person name="Schoeman C."/>
            <person name="Ma X."/>
            <person name="Roodt D."/>
            <person name="Barker N."/>
            <person name="Li Z."/>
            <person name="Van de Peer Y."/>
            <person name="Mizrachi E."/>
        </authorList>
    </citation>
    <scope>NUCLEOTIDE SEQUENCE</scope>
    <source>
        <tissue evidence="1">Young leaves</tissue>
    </source>
</reference>
<dbReference type="PANTHER" id="PTHR21068">
    <property type="entry name" value="SPARTIN"/>
    <property type="match status" value="1"/>
</dbReference>
<dbReference type="AlphaFoldDB" id="A0A9Q0K7M7"/>
<proteinExistence type="predicted"/>
<dbReference type="InterPro" id="IPR045036">
    <property type="entry name" value="Spartin-like"/>
</dbReference>
<accession>A0A9Q0K7M7</accession>
<keyword evidence="2" id="KW-1185">Reference proteome</keyword>
<dbReference type="GO" id="GO:0005886">
    <property type="term" value="C:plasma membrane"/>
    <property type="evidence" value="ECO:0007669"/>
    <property type="project" value="TreeGrafter"/>
</dbReference>
<dbReference type="EMBL" id="JAMYWD010000007">
    <property type="protein sequence ID" value="KAJ4965378.1"/>
    <property type="molecule type" value="Genomic_DNA"/>
</dbReference>
<comment type="caution">
    <text evidence="1">The sequence shown here is derived from an EMBL/GenBank/DDBJ whole genome shotgun (WGS) entry which is preliminary data.</text>
</comment>
<protein>
    <submittedName>
        <fullName evidence="1">Uncharacterized protein</fullName>
    </submittedName>
</protein>
<dbReference type="PANTHER" id="PTHR21068:SF49">
    <property type="entry name" value="SENESCENCE DOMAIN-CONTAINING PROTEIN"/>
    <property type="match status" value="1"/>
</dbReference>
<sequence length="222" mass="24912">MNDISNAEGKEEGMGLIRVMGCKWAKITLHLINEVPFCGVYVVKWAIMSKGWLSFPVCPYLEPLHHLNMTPESCFKLCKSSASSWMSRLAVSEKQVFSSGTDSEVFNIENVSLSLMGCCYDLLTANVIRTGEFALRVAMQSISSILVVFCVVGDLHWPITMDAPVLRVGSRSFAFAMPGFLYGLQFAENCYQDQLEILAMLFMKFAYFEDHSKRAIGNVRFP</sequence>
<name>A0A9Q0K7M7_9MAGN</name>
<dbReference type="Proteomes" id="UP001141806">
    <property type="component" value="Unassembled WGS sequence"/>
</dbReference>
<evidence type="ECO:0000313" key="1">
    <source>
        <dbReference type="EMBL" id="KAJ4965378.1"/>
    </source>
</evidence>
<evidence type="ECO:0000313" key="2">
    <source>
        <dbReference type="Proteomes" id="UP001141806"/>
    </source>
</evidence>
<gene>
    <name evidence="1" type="ORF">NE237_017227</name>
</gene>